<accession>A0A0F9T5X1</accession>
<comment type="caution">
    <text evidence="1">The sequence shown here is derived from an EMBL/GenBank/DDBJ whole genome shotgun (WGS) entry which is preliminary data.</text>
</comment>
<protein>
    <submittedName>
        <fullName evidence="1">Uncharacterized protein</fullName>
    </submittedName>
</protein>
<name>A0A0F9T5X1_9ZZZZ</name>
<organism evidence="1">
    <name type="scientific">marine sediment metagenome</name>
    <dbReference type="NCBI Taxonomy" id="412755"/>
    <lineage>
        <taxon>unclassified sequences</taxon>
        <taxon>metagenomes</taxon>
        <taxon>ecological metagenomes</taxon>
    </lineage>
</organism>
<sequence>MNEEEDEDEISINPDKVDEVIEDVYNLLYKKKKTKNEEARLWILCMVAFEMKSREIKKLYKYVSNRIANKNIKTEEQLEKDVNAILDRTIIITKSLR</sequence>
<proteinExistence type="predicted"/>
<gene>
    <name evidence="1" type="ORF">LCGC14_0694380</name>
</gene>
<evidence type="ECO:0000313" key="1">
    <source>
        <dbReference type="EMBL" id="KKN44336.1"/>
    </source>
</evidence>
<dbReference type="EMBL" id="LAZR01001457">
    <property type="protein sequence ID" value="KKN44336.1"/>
    <property type="molecule type" value="Genomic_DNA"/>
</dbReference>
<reference evidence="1" key="1">
    <citation type="journal article" date="2015" name="Nature">
        <title>Complex archaea that bridge the gap between prokaryotes and eukaryotes.</title>
        <authorList>
            <person name="Spang A."/>
            <person name="Saw J.H."/>
            <person name="Jorgensen S.L."/>
            <person name="Zaremba-Niedzwiedzka K."/>
            <person name="Martijn J."/>
            <person name="Lind A.E."/>
            <person name="van Eijk R."/>
            <person name="Schleper C."/>
            <person name="Guy L."/>
            <person name="Ettema T.J."/>
        </authorList>
    </citation>
    <scope>NUCLEOTIDE SEQUENCE</scope>
</reference>
<dbReference type="AlphaFoldDB" id="A0A0F9T5X1"/>